<dbReference type="EMBL" id="LUUH01000013">
    <property type="protein sequence ID" value="OAI09041.1"/>
    <property type="molecule type" value="Genomic_DNA"/>
</dbReference>
<protein>
    <recommendedName>
        <fullName evidence="1">DUF3391 domain-containing protein</fullName>
    </recommendedName>
</protein>
<evidence type="ECO:0000313" key="3">
    <source>
        <dbReference type="Proteomes" id="UP000077763"/>
    </source>
</evidence>
<evidence type="ECO:0000259" key="1">
    <source>
        <dbReference type="Pfam" id="PF11871"/>
    </source>
</evidence>
<dbReference type="RefSeq" id="WP_064035564.1">
    <property type="nucleotide sequence ID" value="NZ_LUUH01000013.1"/>
</dbReference>
<dbReference type="AlphaFoldDB" id="A0A177MTR7"/>
<name>A0A177MTR7_METMH</name>
<comment type="caution">
    <text evidence="2">The sequence shown here is derived from an EMBL/GenBank/DDBJ whole genome shotgun (WGS) entry which is preliminary data.</text>
</comment>
<dbReference type="InterPro" id="IPR021812">
    <property type="entry name" value="DUF3391"/>
</dbReference>
<feature type="domain" description="DUF3391" evidence="1">
    <location>
        <begin position="3"/>
        <end position="68"/>
    </location>
</feature>
<evidence type="ECO:0000313" key="2">
    <source>
        <dbReference type="EMBL" id="OAI09041.1"/>
    </source>
</evidence>
<dbReference type="Proteomes" id="UP000077763">
    <property type="component" value="Unassembled WGS sequence"/>
</dbReference>
<reference evidence="2 3" key="1">
    <citation type="submission" date="2016-03" db="EMBL/GenBank/DDBJ databases">
        <authorList>
            <person name="Ploux O."/>
        </authorList>
    </citation>
    <scope>NUCLEOTIDE SEQUENCE [LARGE SCALE GENOMIC DNA]</scope>
    <source>
        <strain evidence="2 3">R-45371</strain>
    </source>
</reference>
<accession>A0A177MTR7</accession>
<dbReference type="Pfam" id="PF11871">
    <property type="entry name" value="DUF3391"/>
    <property type="match status" value="1"/>
</dbReference>
<gene>
    <name evidence="2" type="ORF">A1353_05605</name>
</gene>
<sequence length="172" mass="19320">MVKKININQLRKGMFVCGTDRKWIDIPFFRTKFLISSDKQINTLKEYCQTVSIDTGKGIDVDKPAETDIIDSGGSAATEMRSRAEENDSAYPVNCIVELQTGELAVVVQGHSQVPQSPLVKVITNPQKQLLFQERLLGLADEQQNQIKIVRVLASDEPIIELLKMFVELEKT</sequence>
<proteinExistence type="predicted"/>
<organism evidence="2 3">
    <name type="scientific">Methylomonas methanica</name>
    <dbReference type="NCBI Taxonomy" id="421"/>
    <lineage>
        <taxon>Bacteria</taxon>
        <taxon>Pseudomonadati</taxon>
        <taxon>Pseudomonadota</taxon>
        <taxon>Gammaproteobacteria</taxon>
        <taxon>Methylococcales</taxon>
        <taxon>Methylococcaceae</taxon>
        <taxon>Methylomonas</taxon>
    </lineage>
</organism>